<sequence>MWRDHRTLLTLWLCPESVWKTFAYFVSTTTICLWHPYASKDWNPHSMASLLAGARAPGRILEEIFLITGFTVPSSLRFSEESRASGDIPPSVAPTIEAYDGRK</sequence>
<dbReference type="EMBL" id="GIFC01006603">
    <property type="protein sequence ID" value="MXU88686.1"/>
    <property type="molecule type" value="Transcribed_RNA"/>
</dbReference>
<accession>A0A6B0UHP5</accession>
<protein>
    <submittedName>
        <fullName evidence="1">Putative secreted protein</fullName>
    </submittedName>
</protein>
<name>A0A6B0UHP5_IXORI</name>
<dbReference type="AlphaFoldDB" id="A0A6B0UHP5"/>
<evidence type="ECO:0000313" key="1">
    <source>
        <dbReference type="EMBL" id="MXU88686.1"/>
    </source>
</evidence>
<reference evidence="1" key="1">
    <citation type="submission" date="2019-12" db="EMBL/GenBank/DDBJ databases">
        <title>An insight into the sialome of adult female Ixodes ricinus ticks feeding for 6 days.</title>
        <authorList>
            <person name="Perner J."/>
            <person name="Ribeiro J.M.C."/>
        </authorList>
    </citation>
    <scope>NUCLEOTIDE SEQUENCE</scope>
    <source>
        <strain evidence="1">Semi-engorged</strain>
        <tissue evidence="1">Salivary glands</tissue>
    </source>
</reference>
<proteinExistence type="predicted"/>
<organism evidence="1">
    <name type="scientific">Ixodes ricinus</name>
    <name type="common">Common tick</name>
    <name type="synonym">Acarus ricinus</name>
    <dbReference type="NCBI Taxonomy" id="34613"/>
    <lineage>
        <taxon>Eukaryota</taxon>
        <taxon>Metazoa</taxon>
        <taxon>Ecdysozoa</taxon>
        <taxon>Arthropoda</taxon>
        <taxon>Chelicerata</taxon>
        <taxon>Arachnida</taxon>
        <taxon>Acari</taxon>
        <taxon>Parasitiformes</taxon>
        <taxon>Ixodida</taxon>
        <taxon>Ixodoidea</taxon>
        <taxon>Ixodidae</taxon>
        <taxon>Ixodinae</taxon>
        <taxon>Ixodes</taxon>
    </lineage>
</organism>